<dbReference type="EMBL" id="CP024785">
    <property type="protein sequence ID" value="AUB38992.1"/>
    <property type="molecule type" value="Genomic_DNA"/>
</dbReference>
<evidence type="ECO:0000313" key="3">
    <source>
        <dbReference type="Proteomes" id="UP000232003"/>
    </source>
</evidence>
<dbReference type="Proteomes" id="UP000232003">
    <property type="component" value="Chromosome"/>
</dbReference>
<evidence type="ECO:0000256" key="1">
    <source>
        <dbReference type="SAM" id="MobiDB-lite"/>
    </source>
</evidence>
<feature type="region of interest" description="Disordered" evidence="1">
    <location>
        <begin position="21"/>
        <end position="41"/>
    </location>
</feature>
<organism evidence="2 3">
    <name type="scientific">Nostoc flagelliforme CCNUN1</name>
    <dbReference type="NCBI Taxonomy" id="2038116"/>
    <lineage>
        <taxon>Bacteria</taxon>
        <taxon>Bacillati</taxon>
        <taxon>Cyanobacteriota</taxon>
        <taxon>Cyanophyceae</taxon>
        <taxon>Nostocales</taxon>
        <taxon>Nostocaceae</taxon>
        <taxon>Nostoc</taxon>
    </lineage>
</organism>
<dbReference type="RefSeq" id="WP_339382321.1">
    <property type="nucleotide sequence ID" value="NZ_CAWNNC010000001.1"/>
</dbReference>
<sequence length="41" mass="4615">MLSGVETQRLQEFELTPLNQQIFSHKDNPKLKTSDSALAQA</sequence>
<protein>
    <submittedName>
        <fullName evidence="2">Uncharacterized protein</fullName>
    </submittedName>
</protein>
<dbReference type="AlphaFoldDB" id="A0A2K8SU39"/>
<dbReference type="KEGG" id="nfl:COO91_04974"/>
<proteinExistence type="predicted"/>
<gene>
    <name evidence="2" type="ORF">COO91_04974</name>
</gene>
<accession>A0A2K8SU39</accession>
<reference evidence="2 3" key="1">
    <citation type="submission" date="2017-11" db="EMBL/GenBank/DDBJ databases">
        <title>Complete genome of a free-living desiccation-tolerant cyanobacterium and its photosynthetic adaptation to extreme terrestrial habitat.</title>
        <authorList>
            <person name="Shang J."/>
        </authorList>
    </citation>
    <scope>NUCLEOTIDE SEQUENCE [LARGE SCALE GENOMIC DNA]</scope>
    <source>
        <strain evidence="2 3">CCNUN1</strain>
    </source>
</reference>
<feature type="compositionally biased region" description="Basic and acidic residues" evidence="1">
    <location>
        <begin position="24"/>
        <end position="33"/>
    </location>
</feature>
<keyword evidence="3" id="KW-1185">Reference proteome</keyword>
<evidence type="ECO:0000313" key="2">
    <source>
        <dbReference type="EMBL" id="AUB38992.1"/>
    </source>
</evidence>
<name>A0A2K8SU39_9NOSO</name>